<dbReference type="NCBIfam" id="NF040941">
    <property type="entry name" value="GGGWT_bact"/>
    <property type="match status" value="1"/>
</dbReference>
<dbReference type="PANTHER" id="PTHR16146">
    <property type="entry name" value="INTELECTIN"/>
    <property type="match status" value="1"/>
</dbReference>
<evidence type="ECO:0000259" key="7">
    <source>
        <dbReference type="PROSITE" id="PS51406"/>
    </source>
</evidence>
<dbReference type="GO" id="GO:0046872">
    <property type="term" value="F:metal ion binding"/>
    <property type="evidence" value="ECO:0007669"/>
    <property type="project" value="UniProtKB-KW"/>
</dbReference>
<feature type="signal peptide" evidence="6">
    <location>
        <begin position="1"/>
        <end position="18"/>
    </location>
</feature>
<dbReference type="PROSITE" id="PS51406">
    <property type="entry name" value="FIBRINOGEN_C_2"/>
    <property type="match status" value="1"/>
</dbReference>
<sequence>MSKVVLLALLALLQQGGAANVKNLPEIVHHETAGGDGEVTGQITLHCPVQPAPSCPALDHLLLYLNAQLSLEGQVDQLKNRTDRLDGQLQQLAQQELAQLQGTLQQLEATNQQHATSLQQLETTNQQQATSLQQLETTNQQQASSLQLLEGTLQHQSATLQEYATYLQQLQDKVTGLRTCKELLNNGHNTSGVYMIYPEGGGISPIHVYCDMDTDEGGWTVIDDIIFI</sequence>
<evidence type="ECO:0000256" key="4">
    <source>
        <dbReference type="ARBA" id="ARBA00023157"/>
    </source>
</evidence>
<dbReference type="EMBL" id="GG666513">
    <property type="protein sequence ID" value="EEN60321.1"/>
    <property type="molecule type" value="Genomic_DNA"/>
</dbReference>
<dbReference type="InParanoid" id="C3YH85"/>
<proteinExistence type="predicted"/>
<evidence type="ECO:0000256" key="6">
    <source>
        <dbReference type="SAM" id="SignalP"/>
    </source>
</evidence>
<reference evidence="8" key="1">
    <citation type="journal article" date="2008" name="Nature">
        <title>The amphioxus genome and the evolution of the chordate karyotype.</title>
        <authorList>
            <consortium name="US DOE Joint Genome Institute (JGI-PGF)"/>
            <person name="Putnam N.H."/>
            <person name="Butts T."/>
            <person name="Ferrier D.E.K."/>
            <person name="Furlong R.F."/>
            <person name="Hellsten U."/>
            <person name="Kawashima T."/>
            <person name="Robinson-Rechavi M."/>
            <person name="Shoguchi E."/>
            <person name="Terry A."/>
            <person name="Yu J.-K."/>
            <person name="Benito-Gutierrez E.L."/>
            <person name="Dubchak I."/>
            <person name="Garcia-Fernandez J."/>
            <person name="Gibson-Brown J.J."/>
            <person name="Grigoriev I.V."/>
            <person name="Horton A.C."/>
            <person name="de Jong P.J."/>
            <person name="Jurka J."/>
            <person name="Kapitonov V.V."/>
            <person name="Kohara Y."/>
            <person name="Kuroki Y."/>
            <person name="Lindquist E."/>
            <person name="Lucas S."/>
            <person name="Osoegawa K."/>
            <person name="Pennacchio L.A."/>
            <person name="Salamov A.A."/>
            <person name="Satou Y."/>
            <person name="Sauka-Spengler T."/>
            <person name="Schmutz J."/>
            <person name="Shin-I T."/>
            <person name="Toyoda A."/>
            <person name="Bronner-Fraser M."/>
            <person name="Fujiyama A."/>
            <person name="Holland L.Z."/>
            <person name="Holland P.W.H."/>
            <person name="Satoh N."/>
            <person name="Rokhsar D.S."/>
        </authorList>
    </citation>
    <scope>NUCLEOTIDE SEQUENCE [LARGE SCALE GENOMIC DNA]</scope>
    <source>
        <strain evidence="8">S238N-H82</strain>
        <tissue evidence="8">Testes</tissue>
    </source>
</reference>
<dbReference type="Gene3D" id="3.90.215.10">
    <property type="entry name" value="Gamma Fibrinogen, chain A, domain 1"/>
    <property type="match status" value="1"/>
</dbReference>
<accession>C3YH85</accession>
<dbReference type="InterPro" id="IPR002181">
    <property type="entry name" value="Fibrinogen_a/b/g_C_dom"/>
</dbReference>
<feature type="chain" id="PRO_5002933725" description="Fibrinogen C-terminal domain-containing protein" evidence="6">
    <location>
        <begin position="19"/>
        <end position="228"/>
    </location>
</feature>
<keyword evidence="3" id="KW-0106">Calcium</keyword>
<dbReference type="GO" id="GO:0030246">
    <property type="term" value="F:carbohydrate binding"/>
    <property type="evidence" value="ECO:0007669"/>
    <property type="project" value="UniProtKB-KW"/>
</dbReference>
<evidence type="ECO:0000256" key="5">
    <source>
        <dbReference type="SAM" id="Coils"/>
    </source>
</evidence>
<feature type="domain" description="Fibrinogen C-terminal" evidence="7">
    <location>
        <begin position="171"/>
        <end position="228"/>
    </location>
</feature>
<dbReference type="InterPro" id="IPR014716">
    <property type="entry name" value="Fibrinogen_a/b/g_C_1"/>
</dbReference>
<feature type="coiled-coil region" evidence="5">
    <location>
        <begin position="75"/>
        <end position="138"/>
    </location>
</feature>
<gene>
    <name evidence="8" type="ORF">BRAFLDRAFT_88600</name>
</gene>
<dbReference type="Pfam" id="PF00147">
    <property type="entry name" value="Fibrinogen_C"/>
    <property type="match status" value="1"/>
</dbReference>
<protein>
    <recommendedName>
        <fullName evidence="7">Fibrinogen C-terminal domain-containing protein</fullName>
    </recommendedName>
</protein>
<dbReference type="SUPFAM" id="SSF56496">
    <property type="entry name" value="Fibrinogen C-terminal domain-like"/>
    <property type="match status" value="1"/>
</dbReference>
<dbReference type="InterPro" id="IPR036056">
    <property type="entry name" value="Fibrinogen-like_C"/>
</dbReference>
<evidence type="ECO:0000313" key="8">
    <source>
        <dbReference type="EMBL" id="EEN60321.1"/>
    </source>
</evidence>
<evidence type="ECO:0000256" key="2">
    <source>
        <dbReference type="ARBA" id="ARBA00022734"/>
    </source>
</evidence>
<keyword evidence="5" id="KW-0175">Coiled coil</keyword>
<dbReference type="PANTHER" id="PTHR16146:SF46">
    <property type="entry name" value="INTELECTIN-1A-RELATED"/>
    <property type="match status" value="1"/>
</dbReference>
<keyword evidence="4" id="KW-1015">Disulfide bond</keyword>
<keyword evidence="1" id="KW-0479">Metal-binding</keyword>
<name>C3YH85_BRAFL</name>
<dbReference type="eggNOG" id="KOG2579">
    <property type="taxonomic scope" value="Eukaryota"/>
</dbReference>
<keyword evidence="2" id="KW-0430">Lectin</keyword>
<evidence type="ECO:0000256" key="3">
    <source>
        <dbReference type="ARBA" id="ARBA00022837"/>
    </source>
</evidence>
<dbReference type="AlphaFoldDB" id="C3YH85"/>
<organism>
    <name type="scientific">Branchiostoma floridae</name>
    <name type="common">Florida lancelet</name>
    <name type="synonym">Amphioxus</name>
    <dbReference type="NCBI Taxonomy" id="7739"/>
    <lineage>
        <taxon>Eukaryota</taxon>
        <taxon>Metazoa</taxon>
        <taxon>Chordata</taxon>
        <taxon>Cephalochordata</taxon>
        <taxon>Leptocardii</taxon>
        <taxon>Amphioxiformes</taxon>
        <taxon>Branchiostomatidae</taxon>
        <taxon>Branchiostoma</taxon>
    </lineage>
</organism>
<evidence type="ECO:0000256" key="1">
    <source>
        <dbReference type="ARBA" id="ARBA00022723"/>
    </source>
</evidence>
<keyword evidence="6" id="KW-0732">Signal</keyword>